<dbReference type="AlphaFoldDB" id="A0A0E9REG6"/>
<sequence length="42" mass="5064">MDEFRLFNRDRCSLQLSKTHCSPRHFSNIFPLFWDTTNALAF</sequence>
<accession>A0A0E9REG6</accession>
<protein>
    <submittedName>
        <fullName evidence="1">Uncharacterized protein</fullName>
    </submittedName>
</protein>
<dbReference type="EMBL" id="GBXM01081722">
    <property type="protein sequence ID" value="JAH26855.1"/>
    <property type="molecule type" value="Transcribed_RNA"/>
</dbReference>
<reference evidence="1" key="2">
    <citation type="journal article" date="2015" name="Fish Shellfish Immunol.">
        <title>Early steps in the European eel (Anguilla anguilla)-Vibrio vulnificus interaction in the gills: Role of the RtxA13 toxin.</title>
        <authorList>
            <person name="Callol A."/>
            <person name="Pajuelo D."/>
            <person name="Ebbesson L."/>
            <person name="Teles M."/>
            <person name="MacKenzie S."/>
            <person name="Amaro C."/>
        </authorList>
    </citation>
    <scope>NUCLEOTIDE SEQUENCE</scope>
</reference>
<proteinExistence type="predicted"/>
<organism evidence="1">
    <name type="scientific">Anguilla anguilla</name>
    <name type="common">European freshwater eel</name>
    <name type="synonym">Muraena anguilla</name>
    <dbReference type="NCBI Taxonomy" id="7936"/>
    <lineage>
        <taxon>Eukaryota</taxon>
        <taxon>Metazoa</taxon>
        <taxon>Chordata</taxon>
        <taxon>Craniata</taxon>
        <taxon>Vertebrata</taxon>
        <taxon>Euteleostomi</taxon>
        <taxon>Actinopterygii</taxon>
        <taxon>Neopterygii</taxon>
        <taxon>Teleostei</taxon>
        <taxon>Anguilliformes</taxon>
        <taxon>Anguillidae</taxon>
        <taxon>Anguilla</taxon>
    </lineage>
</organism>
<reference evidence="1" key="1">
    <citation type="submission" date="2014-11" db="EMBL/GenBank/DDBJ databases">
        <authorList>
            <person name="Amaro Gonzalez C."/>
        </authorList>
    </citation>
    <scope>NUCLEOTIDE SEQUENCE</scope>
</reference>
<evidence type="ECO:0000313" key="1">
    <source>
        <dbReference type="EMBL" id="JAH26855.1"/>
    </source>
</evidence>
<name>A0A0E9REG6_ANGAN</name>